<dbReference type="Pfam" id="PF04055">
    <property type="entry name" value="Radical_SAM"/>
    <property type="match status" value="1"/>
</dbReference>
<organism evidence="8 9">
    <name type="scientific">Candidatus Wallbacteria bacterium GWC2_49_35</name>
    <dbReference type="NCBI Taxonomy" id="1817813"/>
    <lineage>
        <taxon>Bacteria</taxon>
        <taxon>Candidatus Walliibacteriota</taxon>
    </lineage>
</organism>
<name>A0A1F7WU38_9BACT</name>
<evidence type="ECO:0000313" key="8">
    <source>
        <dbReference type="EMBL" id="OGM06316.1"/>
    </source>
</evidence>
<protein>
    <submittedName>
        <fullName evidence="8">Radical SAM protein</fullName>
    </submittedName>
</protein>
<keyword evidence="6" id="KW-0411">Iron-sulfur</keyword>
<evidence type="ECO:0000259" key="7">
    <source>
        <dbReference type="Pfam" id="PF04055"/>
    </source>
</evidence>
<dbReference type="SFLD" id="SFLDG01083">
    <property type="entry name" value="Uncharacterised_Radical_SAM_Su"/>
    <property type="match status" value="1"/>
</dbReference>
<keyword evidence="2" id="KW-0004">4Fe-4S</keyword>
<feature type="domain" description="Radical SAM core" evidence="7">
    <location>
        <begin position="31"/>
        <end position="191"/>
    </location>
</feature>
<dbReference type="SUPFAM" id="SSF102114">
    <property type="entry name" value="Radical SAM enzymes"/>
    <property type="match status" value="1"/>
</dbReference>
<dbReference type="PANTHER" id="PTHR43787">
    <property type="entry name" value="FEMO COFACTOR BIOSYNTHESIS PROTEIN NIFB-RELATED"/>
    <property type="match status" value="1"/>
</dbReference>
<evidence type="ECO:0000256" key="3">
    <source>
        <dbReference type="ARBA" id="ARBA00022691"/>
    </source>
</evidence>
<dbReference type="SFLD" id="SFLDS00029">
    <property type="entry name" value="Radical_SAM"/>
    <property type="match status" value="1"/>
</dbReference>
<dbReference type="GO" id="GO:0051539">
    <property type="term" value="F:4 iron, 4 sulfur cluster binding"/>
    <property type="evidence" value="ECO:0007669"/>
    <property type="project" value="UniProtKB-KW"/>
</dbReference>
<evidence type="ECO:0000256" key="2">
    <source>
        <dbReference type="ARBA" id="ARBA00022485"/>
    </source>
</evidence>
<gene>
    <name evidence="8" type="ORF">A2008_10840</name>
</gene>
<accession>A0A1F7WU38</accession>
<keyword evidence="3" id="KW-0949">S-adenosyl-L-methionine</keyword>
<dbReference type="AlphaFoldDB" id="A0A1F7WU38"/>
<dbReference type="InterPro" id="IPR058240">
    <property type="entry name" value="rSAM_sf"/>
</dbReference>
<dbReference type="GO" id="GO:0003824">
    <property type="term" value="F:catalytic activity"/>
    <property type="evidence" value="ECO:0007669"/>
    <property type="project" value="InterPro"/>
</dbReference>
<evidence type="ECO:0000256" key="4">
    <source>
        <dbReference type="ARBA" id="ARBA00022723"/>
    </source>
</evidence>
<evidence type="ECO:0000256" key="1">
    <source>
        <dbReference type="ARBA" id="ARBA00001966"/>
    </source>
</evidence>
<dbReference type="STRING" id="1817813.A2008_10840"/>
<dbReference type="InterPro" id="IPR007197">
    <property type="entry name" value="rSAM"/>
</dbReference>
<reference evidence="8 9" key="1">
    <citation type="journal article" date="2016" name="Nat. Commun.">
        <title>Thousands of microbial genomes shed light on interconnected biogeochemical processes in an aquifer system.</title>
        <authorList>
            <person name="Anantharaman K."/>
            <person name="Brown C.T."/>
            <person name="Hug L.A."/>
            <person name="Sharon I."/>
            <person name="Castelle C.J."/>
            <person name="Probst A.J."/>
            <person name="Thomas B.C."/>
            <person name="Singh A."/>
            <person name="Wilkins M.J."/>
            <person name="Karaoz U."/>
            <person name="Brodie E.L."/>
            <person name="Williams K.H."/>
            <person name="Hubbard S.S."/>
            <person name="Banfield J.F."/>
        </authorList>
    </citation>
    <scope>NUCLEOTIDE SEQUENCE [LARGE SCALE GENOMIC DNA]</scope>
</reference>
<evidence type="ECO:0000313" key="9">
    <source>
        <dbReference type="Proteomes" id="UP000178735"/>
    </source>
</evidence>
<evidence type="ECO:0000256" key="6">
    <source>
        <dbReference type="ARBA" id="ARBA00023014"/>
    </source>
</evidence>
<keyword evidence="4" id="KW-0479">Metal-binding</keyword>
<keyword evidence="5" id="KW-0408">Iron</keyword>
<dbReference type="InterPro" id="IPR040084">
    <property type="entry name" value="GTPase_Obg"/>
</dbReference>
<dbReference type="InterPro" id="IPR013785">
    <property type="entry name" value="Aldolase_TIM"/>
</dbReference>
<comment type="cofactor">
    <cofactor evidence="1">
        <name>[4Fe-4S] cluster</name>
        <dbReference type="ChEBI" id="CHEBI:49883"/>
    </cofactor>
</comment>
<evidence type="ECO:0000256" key="5">
    <source>
        <dbReference type="ARBA" id="ARBA00023004"/>
    </source>
</evidence>
<proteinExistence type="predicted"/>
<dbReference type="GO" id="GO:0046872">
    <property type="term" value="F:metal ion binding"/>
    <property type="evidence" value="ECO:0007669"/>
    <property type="project" value="UniProtKB-KW"/>
</dbReference>
<dbReference type="Proteomes" id="UP000178735">
    <property type="component" value="Unassembled WGS sequence"/>
</dbReference>
<dbReference type="Gene3D" id="3.20.20.70">
    <property type="entry name" value="Aldolase class I"/>
    <property type="match status" value="1"/>
</dbReference>
<dbReference type="EMBL" id="MGFH01000069">
    <property type="protein sequence ID" value="OGM06316.1"/>
    <property type="molecule type" value="Genomic_DNA"/>
</dbReference>
<dbReference type="PANTHER" id="PTHR43787:SF11">
    <property type="entry name" value="UPF0026 PROTEIN SLR1464"/>
    <property type="match status" value="1"/>
</dbReference>
<comment type="caution">
    <text evidence="8">The sequence shown here is derived from an EMBL/GenBank/DDBJ whole genome shotgun (WGS) entry which is preliminary data.</text>
</comment>
<sequence>MKKKEIPVSSIVFGPVPSRRLGRSLGVNNIPPKICTYSCVYCQLGRTVNFSSERQEFYDPQKIFSLVRSKTEEAADGGQKIEYITFVPDGEPTLDAGLGAELKLVGTLGLKTAVITNSSLMDLEDVRSDLMEADLVCLKADAVHEEIWTKMNRPAKKIKLCAVMDGILKFSKAYKGVLITDTMLVSGLNDGAEHINALTGFLTRVGASKNYISVVTRPPAEEWVKKPSEERLNAAYQAVNRATGRAEFNINYEGDDFSFMSDAGRELLGIISVHPMRKEAVMRFLGKAGADMGLADELARRGEIVKTAYDGMEFYIRKIKRIER</sequence>